<name>A0A1M7TYS2_9RHOB</name>
<dbReference type="Proteomes" id="UP000184066">
    <property type="component" value="Unassembled WGS sequence"/>
</dbReference>
<dbReference type="PANTHER" id="PTHR11927:SF9">
    <property type="entry name" value="L-FUCOSYLTRANSFERASE"/>
    <property type="match status" value="1"/>
</dbReference>
<sequence length="295" mass="32021">MASTRPEICAGLQGGLGNQLFQYAAGRALAARLGAELSVHPRARGAAGIKAVGLAELGLTPRMRTGHGGPLRRAALNLAKPIARALGRDVVKTPPGWRGRIHRERGFAYDPVFETLQGSWYLAGYFQSWRYFAAIADELRADLRAGAEAALPRDAELPDLSGDSVSVHLRLGDYADPANARIHGVLPAEYFAAACARIREARPDARFFLFSDQPREARARLSGLDLTVVEGGSRAADLALMARCRHHVIANSTFSWWGAWMGPGGITVAPRQWFAPEKQAGMDLSDLFPEGWIRV</sequence>
<keyword evidence="2 3" id="KW-0808">Transferase</keyword>
<dbReference type="OrthoDB" id="9794601at2"/>
<dbReference type="GO" id="GO:0008107">
    <property type="term" value="F:galactoside 2-alpha-L-fucosyltransferase activity"/>
    <property type="evidence" value="ECO:0007669"/>
    <property type="project" value="InterPro"/>
</dbReference>
<gene>
    <name evidence="3" type="ORF">SAMN05216200_111115</name>
</gene>
<proteinExistence type="predicted"/>
<protein>
    <submittedName>
        <fullName evidence="3">Glycosyl transferase family 11</fullName>
    </submittedName>
</protein>
<organism evidence="3 4">
    <name type="scientific">Oceanicella actignis</name>
    <dbReference type="NCBI Taxonomy" id="1189325"/>
    <lineage>
        <taxon>Bacteria</taxon>
        <taxon>Pseudomonadati</taxon>
        <taxon>Pseudomonadota</taxon>
        <taxon>Alphaproteobacteria</taxon>
        <taxon>Rhodobacterales</taxon>
        <taxon>Paracoccaceae</taxon>
        <taxon>Oceanicella</taxon>
    </lineage>
</organism>
<evidence type="ECO:0000256" key="1">
    <source>
        <dbReference type="ARBA" id="ARBA00022676"/>
    </source>
</evidence>
<dbReference type="GO" id="GO:0016020">
    <property type="term" value="C:membrane"/>
    <property type="evidence" value="ECO:0007669"/>
    <property type="project" value="InterPro"/>
</dbReference>
<dbReference type="STRING" id="1189325.SAMN04488119_110115"/>
<reference evidence="3 4" key="1">
    <citation type="submission" date="2016-12" db="EMBL/GenBank/DDBJ databases">
        <authorList>
            <person name="Song W.-J."/>
            <person name="Kurnit D.M."/>
        </authorList>
    </citation>
    <scope>NUCLEOTIDE SEQUENCE [LARGE SCALE GENOMIC DNA]</scope>
    <source>
        <strain evidence="3 4">CGMCC 1.10808</strain>
    </source>
</reference>
<accession>A0A1M7TYS2</accession>
<evidence type="ECO:0000313" key="3">
    <source>
        <dbReference type="EMBL" id="SHN75800.1"/>
    </source>
</evidence>
<dbReference type="InterPro" id="IPR002516">
    <property type="entry name" value="Glyco_trans_11"/>
</dbReference>
<dbReference type="GO" id="GO:0005975">
    <property type="term" value="P:carbohydrate metabolic process"/>
    <property type="evidence" value="ECO:0007669"/>
    <property type="project" value="InterPro"/>
</dbReference>
<dbReference type="Pfam" id="PF01531">
    <property type="entry name" value="Glyco_transf_11"/>
    <property type="match status" value="1"/>
</dbReference>
<dbReference type="EMBL" id="FRDL01000011">
    <property type="protein sequence ID" value="SHN75800.1"/>
    <property type="molecule type" value="Genomic_DNA"/>
</dbReference>
<keyword evidence="4" id="KW-1185">Reference proteome</keyword>
<dbReference type="RefSeq" id="WP_072748286.1">
    <property type="nucleotide sequence ID" value="NZ_FOHL01000010.1"/>
</dbReference>
<dbReference type="AlphaFoldDB" id="A0A1M7TYS2"/>
<dbReference type="CDD" id="cd11301">
    <property type="entry name" value="Fut1_Fut2_like"/>
    <property type="match status" value="1"/>
</dbReference>
<keyword evidence="1" id="KW-0328">Glycosyltransferase</keyword>
<evidence type="ECO:0000256" key="2">
    <source>
        <dbReference type="ARBA" id="ARBA00022679"/>
    </source>
</evidence>
<evidence type="ECO:0000313" key="4">
    <source>
        <dbReference type="Proteomes" id="UP000184066"/>
    </source>
</evidence>
<dbReference type="PANTHER" id="PTHR11927">
    <property type="entry name" value="GALACTOSIDE 2-L-FUCOSYLTRANSFERASE"/>
    <property type="match status" value="1"/>
</dbReference>